<gene>
    <name evidence="1" type="ORF">CLV33_102128</name>
</gene>
<sequence>MPKKYHPLVQKTELELERLDKEKNVSWEEWKKFNSQFLPIHTEPKLRRRALMFMDKLVKKLEENNHTIKFEYQLCHIEMYGQLTEINLRQKYFRKRIKDSSGYGTNPYVKSEKLEFQVGSYARKGWLEKDSKSLEDYLEVIYKFIEKDSLRWAELRKQQKIEEEKKEAQRIL</sequence>
<evidence type="ECO:0000313" key="1">
    <source>
        <dbReference type="EMBL" id="PQV50269.1"/>
    </source>
</evidence>
<protein>
    <submittedName>
        <fullName evidence="1">Uncharacterized protein</fullName>
    </submittedName>
</protein>
<proteinExistence type="predicted"/>
<reference evidence="1 2" key="1">
    <citation type="submission" date="2018-02" db="EMBL/GenBank/DDBJ databases">
        <title>Genomic Encyclopedia of Archaeal and Bacterial Type Strains, Phase II (KMG-II): from individual species to whole genera.</title>
        <authorList>
            <person name="Goeker M."/>
        </authorList>
    </citation>
    <scope>NUCLEOTIDE SEQUENCE [LARGE SCALE GENOMIC DNA]</scope>
    <source>
        <strain evidence="1 2">DSM 21165</strain>
    </source>
</reference>
<comment type="caution">
    <text evidence="1">The sequence shown here is derived from an EMBL/GenBank/DDBJ whole genome shotgun (WGS) entry which is preliminary data.</text>
</comment>
<dbReference type="Proteomes" id="UP000251545">
    <property type="component" value="Unassembled WGS sequence"/>
</dbReference>
<dbReference type="RefSeq" id="WP_105472846.1">
    <property type="nucleotide sequence ID" value="NZ_PVEO01000002.1"/>
</dbReference>
<evidence type="ECO:0000313" key="2">
    <source>
        <dbReference type="Proteomes" id="UP000251545"/>
    </source>
</evidence>
<dbReference type="EMBL" id="PVEO01000002">
    <property type="protein sequence ID" value="PQV50269.1"/>
    <property type="molecule type" value="Genomic_DNA"/>
</dbReference>
<organism evidence="1 2">
    <name type="scientific">Jejuia pallidilutea</name>
    <dbReference type="NCBI Taxonomy" id="504487"/>
    <lineage>
        <taxon>Bacteria</taxon>
        <taxon>Pseudomonadati</taxon>
        <taxon>Bacteroidota</taxon>
        <taxon>Flavobacteriia</taxon>
        <taxon>Flavobacteriales</taxon>
        <taxon>Flavobacteriaceae</taxon>
        <taxon>Jejuia</taxon>
    </lineage>
</organism>
<name>A0A362X919_9FLAO</name>
<dbReference type="AlphaFoldDB" id="A0A362X919"/>
<accession>A0A362X919</accession>